<dbReference type="PANTHER" id="PTHR35795">
    <property type="entry name" value="SLR1885 PROTEIN"/>
    <property type="match status" value="1"/>
</dbReference>
<evidence type="ECO:0000259" key="2">
    <source>
        <dbReference type="PROSITE" id="PS51831"/>
    </source>
</evidence>
<evidence type="ECO:0000313" key="3">
    <source>
        <dbReference type="EMBL" id="HEV08861.1"/>
    </source>
</evidence>
<dbReference type="GO" id="GO:0016787">
    <property type="term" value="F:hydrolase activity"/>
    <property type="evidence" value="ECO:0007669"/>
    <property type="project" value="UniProtKB-KW"/>
</dbReference>
<comment type="caution">
    <text evidence="3">The sequence shown here is derived from an EMBL/GenBank/DDBJ whole genome shotgun (WGS) entry which is preliminary data.</text>
</comment>
<dbReference type="Pfam" id="PF13286">
    <property type="entry name" value="HD_assoc"/>
    <property type="match status" value="1"/>
</dbReference>
<dbReference type="SMART" id="SM00471">
    <property type="entry name" value="HDc"/>
    <property type="match status" value="1"/>
</dbReference>
<dbReference type="PROSITE" id="PS51831">
    <property type="entry name" value="HD"/>
    <property type="match status" value="1"/>
</dbReference>
<dbReference type="PANTHER" id="PTHR35795:SF1">
    <property type="entry name" value="BIS(5'-NUCLEOSYL)-TETRAPHOSPHATASE, SYMMETRICAL"/>
    <property type="match status" value="1"/>
</dbReference>
<feature type="domain" description="HD" evidence="2">
    <location>
        <begin position="3"/>
        <end position="120"/>
    </location>
</feature>
<dbReference type="Pfam" id="PF01966">
    <property type="entry name" value="HD"/>
    <property type="match status" value="1"/>
</dbReference>
<dbReference type="EMBL" id="DSFC01000026">
    <property type="protein sequence ID" value="HEV08861.1"/>
    <property type="molecule type" value="Genomic_DNA"/>
</dbReference>
<organism evidence="3">
    <name type="scientific">Sulfurihydrogenibium azorense</name>
    <dbReference type="NCBI Taxonomy" id="309806"/>
    <lineage>
        <taxon>Bacteria</taxon>
        <taxon>Pseudomonadati</taxon>
        <taxon>Aquificota</taxon>
        <taxon>Aquificia</taxon>
        <taxon>Aquificales</taxon>
        <taxon>Hydrogenothermaceae</taxon>
        <taxon>Sulfurihydrogenibium</taxon>
    </lineage>
</organism>
<keyword evidence="1" id="KW-0378">Hydrolase</keyword>
<dbReference type="Proteomes" id="UP000885621">
    <property type="component" value="Unassembled WGS sequence"/>
</dbReference>
<name>A0A831YBE1_9AQUI</name>
<dbReference type="Gene3D" id="1.10.3210.10">
    <property type="entry name" value="Hypothetical protein af1432"/>
    <property type="match status" value="1"/>
</dbReference>
<dbReference type="CDD" id="cd00077">
    <property type="entry name" value="HDc"/>
    <property type="match status" value="1"/>
</dbReference>
<evidence type="ECO:0000256" key="1">
    <source>
        <dbReference type="ARBA" id="ARBA00022801"/>
    </source>
</evidence>
<reference evidence="3" key="1">
    <citation type="journal article" date="2020" name="mSystems">
        <title>Genome- and Community-Level Interaction Insights into Carbon Utilization and Element Cycling Functions of Hydrothermarchaeota in Hydrothermal Sediment.</title>
        <authorList>
            <person name="Zhou Z."/>
            <person name="Liu Y."/>
            <person name="Xu W."/>
            <person name="Pan J."/>
            <person name="Luo Z.H."/>
            <person name="Li M."/>
        </authorList>
    </citation>
    <scope>NUCLEOTIDE SEQUENCE [LARGE SCALE GENOMIC DNA]</scope>
    <source>
        <strain evidence="3">SpSt-1257</strain>
    </source>
</reference>
<dbReference type="SUPFAM" id="SSF109604">
    <property type="entry name" value="HD-domain/PDEase-like"/>
    <property type="match status" value="1"/>
</dbReference>
<feature type="non-terminal residue" evidence="3">
    <location>
        <position position="1"/>
    </location>
</feature>
<dbReference type="InterPro" id="IPR026875">
    <property type="entry name" value="PHydrolase_assoc_dom"/>
</dbReference>
<dbReference type="InterPro" id="IPR051094">
    <property type="entry name" value="Diverse_Catalytic_Enzymes"/>
</dbReference>
<sequence>RTRLTHTLEVAQISRTIARALRLNEDLVEAIVYGHDLGHTPFGHAGEFILKESGSYHHAKHSLRVVEKLENEGKGLNLTKETRDGILKHSKGKSPLIVEGNMPKTLEGEIVRIADKIAYINHDLEDATRAGLVNESEVPEDIVKILGKTKSERITTLVLSVINSTIENDYKHIVMDETVYNAMYKLRDFLFEKVYYSKPVVSELEKAKGVLSALFEYYEKNYHEIPFYEKYLNLWGSYEPKQAAVDYIAGMTDRYALKTYEKIFIPKSWHVI</sequence>
<accession>A0A831YBE1</accession>
<dbReference type="InterPro" id="IPR006674">
    <property type="entry name" value="HD_domain"/>
</dbReference>
<protein>
    <submittedName>
        <fullName evidence="3">HD domain-containing protein</fullName>
    </submittedName>
</protein>
<dbReference type="InterPro" id="IPR003607">
    <property type="entry name" value="HD/PDEase_dom"/>
</dbReference>
<gene>
    <name evidence="3" type="ORF">ENO34_00500</name>
</gene>
<dbReference type="AlphaFoldDB" id="A0A831YBE1"/>
<proteinExistence type="predicted"/>